<name>A0A1X7KLJ4_9BACT</name>
<dbReference type="NCBIfam" id="TIGR03519">
    <property type="entry name" value="T9SS_PorP_fam"/>
    <property type="match status" value="1"/>
</dbReference>
<dbReference type="Proteomes" id="UP000193804">
    <property type="component" value="Unassembled WGS sequence"/>
</dbReference>
<dbReference type="InterPro" id="IPR007730">
    <property type="entry name" value="SPOR-like_dom"/>
</dbReference>
<reference evidence="3" key="1">
    <citation type="submission" date="2017-04" db="EMBL/GenBank/DDBJ databases">
        <authorList>
            <person name="Varghese N."/>
            <person name="Submissions S."/>
        </authorList>
    </citation>
    <scope>NUCLEOTIDE SEQUENCE [LARGE SCALE GENOMIC DNA]</scope>
    <source>
        <strain evidence="3">DSM 4125</strain>
    </source>
</reference>
<dbReference type="InterPro" id="IPR019861">
    <property type="entry name" value="PorP/SprF_Bacteroidetes"/>
</dbReference>
<keyword evidence="3" id="KW-1185">Reference proteome</keyword>
<evidence type="ECO:0000313" key="3">
    <source>
        <dbReference type="Proteomes" id="UP000193804"/>
    </source>
</evidence>
<dbReference type="STRING" id="1028.SAMN05661096_02835"/>
<sequence length="479" mass="54322">MKRVLHFVWGSAILTILFCFNKGYAQDLSVYNQFYFNPFLYNPAYVGVEGGTVLNTVYRQQWLGIDDAPVSGTFTLEHAAKSNVRLGLTFTHESVVILEKNVALMTVGYRLPIGVQQSVTFGLSAGIGRYGLDLNQVDLSDPALSNSLNSTLYADGNFGFMYQLKELKIGVAVVNIFEGNPYSQDNLSDLKFSNLESVVGSFSYRFHFKNNPIAFEPYLLYSRLGTNFQQAEAAGVFYYLDKIWVGGAYRYESNPAVFVGFNLMRNLRFSYAFEFPPREINNVRSGSHELMLRFNFNRGSSRSPVISEEVSQPQIERTLKSEQPNTANDIAQQSKKEVAFEKAKVVSKKVDSVAVSNVSSNSELDSANYNQLLEEWEDTDLMSSENEEVIRTVEKPDGVPLMEKGFYVVTGVFSSKENAENYVRANTNQGFNFKMAYNRKNQFYYVYKLETDSLVDAKSTQAIYSNIKQFSDVWIYKFE</sequence>
<dbReference type="PROSITE" id="PS51724">
    <property type="entry name" value="SPOR"/>
    <property type="match status" value="1"/>
</dbReference>
<evidence type="ECO:0000259" key="1">
    <source>
        <dbReference type="PROSITE" id="PS51724"/>
    </source>
</evidence>
<protein>
    <submittedName>
        <fullName evidence="2">Type IX secretion system membrane protein, PorP/SprF family</fullName>
    </submittedName>
</protein>
<proteinExistence type="predicted"/>
<gene>
    <name evidence="2" type="ORF">SAMN05661096_02835</name>
</gene>
<dbReference type="RefSeq" id="WP_085518001.1">
    <property type="nucleotide sequence ID" value="NZ_FXAW01000006.1"/>
</dbReference>
<dbReference type="OrthoDB" id="978914at2"/>
<organism evidence="2 3">
    <name type="scientific">Marivirga sericea</name>
    <dbReference type="NCBI Taxonomy" id="1028"/>
    <lineage>
        <taxon>Bacteria</taxon>
        <taxon>Pseudomonadati</taxon>
        <taxon>Bacteroidota</taxon>
        <taxon>Cytophagia</taxon>
        <taxon>Cytophagales</taxon>
        <taxon>Marivirgaceae</taxon>
        <taxon>Marivirga</taxon>
    </lineage>
</organism>
<dbReference type="GO" id="GO:0042834">
    <property type="term" value="F:peptidoglycan binding"/>
    <property type="evidence" value="ECO:0007669"/>
    <property type="project" value="InterPro"/>
</dbReference>
<dbReference type="EMBL" id="FXAW01000006">
    <property type="protein sequence ID" value="SMG41910.1"/>
    <property type="molecule type" value="Genomic_DNA"/>
</dbReference>
<feature type="domain" description="SPOR" evidence="1">
    <location>
        <begin position="400"/>
        <end position="477"/>
    </location>
</feature>
<accession>A0A1X7KLJ4</accession>
<dbReference type="Pfam" id="PF11751">
    <property type="entry name" value="PorP_SprF"/>
    <property type="match status" value="1"/>
</dbReference>
<dbReference type="AlphaFoldDB" id="A0A1X7KLJ4"/>
<evidence type="ECO:0000313" key="2">
    <source>
        <dbReference type="EMBL" id="SMG41910.1"/>
    </source>
</evidence>